<dbReference type="InterPro" id="IPR052564">
    <property type="entry name" value="N-acetyltrans/Recomb-assoc"/>
</dbReference>
<dbReference type="CDD" id="cd04301">
    <property type="entry name" value="NAT_SF"/>
    <property type="match status" value="1"/>
</dbReference>
<dbReference type="STRING" id="1917485.BOO69_01150"/>
<evidence type="ECO:0000313" key="2">
    <source>
        <dbReference type="EMBL" id="APE42168.1"/>
    </source>
</evidence>
<dbReference type="InterPro" id="IPR016181">
    <property type="entry name" value="Acyl_CoA_acyltransferase"/>
</dbReference>
<protein>
    <recommendedName>
        <fullName evidence="1">N-acetyltransferase domain-containing protein</fullName>
    </recommendedName>
</protein>
<dbReference type="PROSITE" id="PS51186">
    <property type="entry name" value="GNAT"/>
    <property type="match status" value="1"/>
</dbReference>
<proteinExistence type="predicted"/>
<evidence type="ECO:0000259" key="1">
    <source>
        <dbReference type="PROSITE" id="PS51186"/>
    </source>
</evidence>
<dbReference type="Gene3D" id="3.40.630.30">
    <property type="match status" value="1"/>
</dbReference>
<feature type="domain" description="N-acetyltransferase" evidence="1">
    <location>
        <begin position="1"/>
        <end position="153"/>
    </location>
</feature>
<dbReference type="SUPFAM" id="SSF55729">
    <property type="entry name" value="Acyl-CoA N-acyltransferases (Nat)"/>
    <property type="match status" value="1"/>
</dbReference>
<sequence>MQVRPRRQDGRDDAALGQLMFDAIRRGTSRYTEAQRAAWLPAPNTGPDWTARLAAQRVWVAVANGVPAGFITLAGEDYIDLAFVAPRSQGKGVFRALYAPLEAAARGQPRLRTHASLMAQPAFLALGFHVIRHESVCRAGEVLRRAEMEKLLL</sequence>
<dbReference type="KEGG" id="suam:BOO69_01150"/>
<dbReference type="PANTHER" id="PTHR43451:SF1">
    <property type="entry name" value="ACETYLTRANSFERASE"/>
    <property type="match status" value="1"/>
</dbReference>
<keyword evidence="3" id="KW-1185">Reference proteome</keyword>
<dbReference type="Proteomes" id="UP000181897">
    <property type="component" value="Chromosome"/>
</dbReference>
<dbReference type="InterPro" id="IPR000182">
    <property type="entry name" value="GNAT_dom"/>
</dbReference>
<dbReference type="RefSeq" id="WP_071969546.1">
    <property type="nucleotide sequence ID" value="NZ_CP018076.1"/>
</dbReference>
<evidence type="ECO:0000313" key="3">
    <source>
        <dbReference type="Proteomes" id="UP000181897"/>
    </source>
</evidence>
<reference evidence="2 3" key="1">
    <citation type="submission" date="2016-11" db="EMBL/GenBank/DDBJ databases">
        <title>Complete genome sequence of Sulfitobacter sp. AM1-D1, a toxic bacteria associated with marine dinoflagellate Alexandrium minutum in East China Sea.</title>
        <authorList>
            <person name="Yang Q."/>
            <person name="Zhang X."/>
            <person name="Tian X."/>
        </authorList>
    </citation>
    <scope>NUCLEOTIDE SEQUENCE [LARGE SCALE GENOMIC DNA]</scope>
    <source>
        <strain evidence="2 3">AM1-D1</strain>
    </source>
</reference>
<dbReference type="PANTHER" id="PTHR43451">
    <property type="entry name" value="ACETYLTRANSFERASE (GNAT) FAMILY PROTEIN"/>
    <property type="match status" value="1"/>
</dbReference>
<dbReference type="AlphaFoldDB" id="A0A1J0WDA7"/>
<accession>A0A1J0WDA7</accession>
<organism evidence="2 3">
    <name type="scientific">Sulfitobacter alexandrii</name>
    <dbReference type="NCBI Taxonomy" id="1917485"/>
    <lineage>
        <taxon>Bacteria</taxon>
        <taxon>Pseudomonadati</taxon>
        <taxon>Pseudomonadota</taxon>
        <taxon>Alphaproteobacteria</taxon>
        <taxon>Rhodobacterales</taxon>
        <taxon>Roseobacteraceae</taxon>
        <taxon>Sulfitobacter</taxon>
    </lineage>
</organism>
<dbReference type="Pfam" id="PF13673">
    <property type="entry name" value="Acetyltransf_10"/>
    <property type="match status" value="1"/>
</dbReference>
<gene>
    <name evidence="2" type="ORF">BOO69_01150</name>
</gene>
<dbReference type="EMBL" id="CP018076">
    <property type="protein sequence ID" value="APE42168.1"/>
    <property type="molecule type" value="Genomic_DNA"/>
</dbReference>
<dbReference type="GO" id="GO:0016747">
    <property type="term" value="F:acyltransferase activity, transferring groups other than amino-acyl groups"/>
    <property type="evidence" value="ECO:0007669"/>
    <property type="project" value="InterPro"/>
</dbReference>
<name>A0A1J0WDA7_9RHOB</name>